<dbReference type="PROSITE" id="PS51194">
    <property type="entry name" value="HELICASE_CTER"/>
    <property type="match status" value="1"/>
</dbReference>
<dbReference type="GO" id="GO:0003676">
    <property type="term" value="F:nucleic acid binding"/>
    <property type="evidence" value="ECO:0007669"/>
    <property type="project" value="InterPro"/>
</dbReference>
<evidence type="ECO:0000256" key="7">
    <source>
        <dbReference type="RuleBase" id="RU000492"/>
    </source>
</evidence>
<dbReference type="SMART" id="SM00487">
    <property type="entry name" value="DEXDc"/>
    <property type="match status" value="1"/>
</dbReference>
<dbReference type="SUPFAM" id="SSF52540">
    <property type="entry name" value="P-loop containing nucleoside triphosphate hydrolases"/>
    <property type="match status" value="1"/>
</dbReference>
<feature type="short sequence motif" description="Q motif" evidence="6">
    <location>
        <begin position="1"/>
        <end position="29"/>
    </location>
</feature>
<evidence type="ECO:0000313" key="13">
    <source>
        <dbReference type="Proteomes" id="UP000189674"/>
    </source>
</evidence>
<dbReference type="EC" id="3.6.4.13" evidence="12"/>
<keyword evidence="1 7" id="KW-0547">Nucleotide-binding</keyword>
<comment type="similarity">
    <text evidence="5 7">Belongs to the DEAD box helicase family.</text>
</comment>
<dbReference type="InterPro" id="IPR014001">
    <property type="entry name" value="Helicase_ATP-bd"/>
</dbReference>
<dbReference type="PROSITE" id="PS00039">
    <property type="entry name" value="DEAD_ATP_HELICASE"/>
    <property type="match status" value="1"/>
</dbReference>
<sequence length="392" mass="43968">MKIDELNLKPQILNGLKKMGFSDLTPIQEATYEHILAGRDLVGLAETGSGKTAAVGIPVVQSVDPDLDAVQSLIIVPTRELALQYVSEVSDIAKLTDVAAFAVYGGFDMNIQLGKLEHGVQILVATPGRLIDLLYNSPLRLNEVRTLVLDEADEMLNMGFVTDIEFVMSCLVHEHQTLLFSATMPKEIKQLTSKYLKDPVEVELIEERQSPQSLEHQFEQVSKNDHFDKLLNVLKQDDLEQAIVFCNSRRTCENVFKKLKHKIDSAEIIHGGIDQSKRTSLFNRFKKKKVKVMIATDIAGRGLDFSHTSHVINYDFPKGPEPYTHRTGRTARMGRRGVAVTFYGRGDLRALKSIIRKTHIKPVWRGEAPDLDKIGGGRGRSGGRSQKRSRRR</sequence>
<dbReference type="GO" id="GO:0003724">
    <property type="term" value="F:RNA helicase activity"/>
    <property type="evidence" value="ECO:0007669"/>
    <property type="project" value="UniProtKB-EC"/>
</dbReference>
<evidence type="ECO:0000259" key="11">
    <source>
        <dbReference type="PROSITE" id="PS51195"/>
    </source>
</evidence>
<dbReference type="EMBL" id="CP019791">
    <property type="protein sequence ID" value="AQT69263.1"/>
    <property type="molecule type" value="Genomic_DNA"/>
</dbReference>
<reference evidence="13" key="1">
    <citation type="submission" date="2017-02" db="EMBL/GenBank/DDBJ databases">
        <title>Comparative genomics and description of representatives of a novel lineage of planctomycetes thriving in anoxic sediments.</title>
        <authorList>
            <person name="Spring S."/>
            <person name="Bunk B."/>
            <person name="Sproer C."/>
        </authorList>
    </citation>
    <scope>NUCLEOTIDE SEQUENCE [LARGE SCALE GENOMIC DNA]</scope>
    <source>
        <strain evidence="13">ST-NAGAB-D1</strain>
    </source>
</reference>
<keyword evidence="4 7" id="KW-0067">ATP-binding</keyword>
<dbReference type="PROSITE" id="PS51192">
    <property type="entry name" value="HELICASE_ATP_BIND_1"/>
    <property type="match status" value="1"/>
</dbReference>
<gene>
    <name evidence="12" type="primary">cshA</name>
    <name evidence="12" type="ORF">STSP2_02452</name>
</gene>
<dbReference type="InterPro" id="IPR044742">
    <property type="entry name" value="DEAD/DEAH_RhlB"/>
</dbReference>
<proteinExistence type="inferred from homology"/>
<evidence type="ECO:0000256" key="2">
    <source>
        <dbReference type="ARBA" id="ARBA00022801"/>
    </source>
</evidence>
<evidence type="ECO:0000256" key="4">
    <source>
        <dbReference type="ARBA" id="ARBA00022840"/>
    </source>
</evidence>
<feature type="domain" description="Helicase ATP-binding" evidence="9">
    <location>
        <begin position="32"/>
        <end position="202"/>
    </location>
</feature>
<dbReference type="SMART" id="SM00490">
    <property type="entry name" value="HELICc"/>
    <property type="match status" value="1"/>
</dbReference>
<dbReference type="PANTHER" id="PTHR47959">
    <property type="entry name" value="ATP-DEPENDENT RNA HELICASE RHLE-RELATED"/>
    <property type="match status" value="1"/>
</dbReference>
<dbReference type="Pfam" id="PF00271">
    <property type="entry name" value="Helicase_C"/>
    <property type="match status" value="1"/>
</dbReference>
<dbReference type="CDD" id="cd00268">
    <property type="entry name" value="DEADc"/>
    <property type="match status" value="1"/>
</dbReference>
<dbReference type="GO" id="GO:0005829">
    <property type="term" value="C:cytosol"/>
    <property type="evidence" value="ECO:0007669"/>
    <property type="project" value="TreeGrafter"/>
</dbReference>
<dbReference type="InterPro" id="IPR001650">
    <property type="entry name" value="Helicase_C-like"/>
</dbReference>
<keyword evidence="3 7" id="KW-0347">Helicase</keyword>
<feature type="domain" description="DEAD-box RNA helicase Q" evidence="11">
    <location>
        <begin position="1"/>
        <end position="29"/>
    </location>
</feature>
<evidence type="ECO:0000313" key="12">
    <source>
        <dbReference type="EMBL" id="AQT69263.1"/>
    </source>
</evidence>
<dbReference type="PROSITE" id="PS51195">
    <property type="entry name" value="Q_MOTIF"/>
    <property type="match status" value="1"/>
</dbReference>
<dbReference type="InterPro" id="IPR014014">
    <property type="entry name" value="RNA_helicase_DEAD_Q_motif"/>
</dbReference>
<evidence type="ECO:0000256" key="6">
    <source>
        <dbReference type="PROSITE-ProRule" id="PRU00552"/>
    </source>
</evidence>
<dbReference type="Proteomes" id="UP000189674">
    <property type="component" value="Chromosome"/>
</dbReference>
<dbReference type="PANTHER" id="PTHR47959:SF1">
    <property type="entry name" value="ATP-DEPENDENT RNA HELICASE DBPA"/>
    <property type="match status" value="1"/>
</dbReference>
<dbReference type="CDD" id="cd18787">
    <property type="entry name" value="SF2_C_DEAD"/>
    <property type="match status" value="1"/>
</dbReference>
<dbReference type="InterPro" id="IPR000629">
    <property type="entry name" value="RNA-helicase_DEAD-box_CS"/>
</dbReference>
<dbReference type="GO" id="GO:0016787">
    <property type="term" value="F:hydrolase activity"/>
    <property type="evidence" value="ECO:0007669"/>
    <property type="project" value="UniProtKB-KW"/>
</dbReference>
<protein>
    <submittedName>
        <fullName evidence="12">DEAD-box ATP-dependent RNA helicase CshA</fullName>
        <ecNumber evidence="12">3.6.4.13</ecNumber>
    </submittedName>
</protein>
<dbReference type="InterPro" id="IPR050079">
    <property type="entry name" value="DEAD_box_RNA_helicase"/>
</dbReference>
<keyword evidence="13" id="KW-1185">Reference proteome</keyword>
<evidence type="ECO:0000256" key="5">
    <source>
        <dbReference type="ARBA" id="ARBA00038437"/>
    </source>
</evidence>
<feature type="region of interest" description="Disordered" evidence="8">
    <location>
        <begin position="367"/>
        <end position="392"/>
    </location>
</feature>
<dbReference type="Pfam" id="PF00270">
    <property type="entry name" value="DEAD"/>
    <property type="match status" value="1"/>
</dbReference>
<evidence type="ECO:0000256" key="1">
    <source>
        <dbReference type="ARBA" id="ARBA00022741"/>
    </source>
</evidence>
<dbReference type="InterPro" id="IPR027417">
    <property type="entry name" value="P-loop_NTPase"/>
</dbReference>
<organism evidence="12 13">
    <name type="scientific">Anaerohalosphaera lusitana</name>
    <dbReference type="NCBI Taxonomy" id="1936003"/>
    <lineage>
        <taxon>Bacteria</taxon>
        <taxon>Pseudomonadati</taxon>
        <taxon>Planctomycetota</taxon>
        <taxon>Phycisphaerae</taxon>
        <taxon>Sedimentisphaerales</taxon>
        <taxon>Anaerohalosphaeraceae</taxon>
        <taxon>Anaerohalosphaera</taxon>
    </lineage>
</organism>
<evidence type="ECO:0000256" key="3">
    <source>
        <dbReference type="ARBA" id="ARBA00022806"/>
    </source>
</evidence>
<accession>A0A1U9NMX4</accession>
<dbReference type="AlphaFoldDB" id="A0A1U9NMX4"/>
<name>A0A1U9NMX4_9BACT</name>
<evidence type="ECO:0000259" key="10">
    <source>
        <dbReference type="PROSITE" id="PS51194"/>
    </source>
</evidence>
<dbReference type="STRING" id="1936003.STSP2_02452"/>
<evidence type="ECO:0000256" key="8">
    <source>
        <dbReference type="SAM" id="MobiDB-lite"/>
    </source>
</evidence>
<dbReference type="GO" id="GO:0005524">
    <property type="term" value="F:ATP binding"/>
    <property type="evidence" value="ECO:0007669"/>
    <property type="project" value="UniProtKB-KW"/>
</dbReference>
<dbReference type="RefSeq" id="WP_146662909.1">
    <property type="nucleotide sequence ID" value="NZ_CP019791.1"/>
</dbReference>
<dbReference type="OrthoDB" id="9805696at2"/>
<dbReference type="InterPro" id="IPR011545">
    <property type="entry name" value="DEAD/DEAH_box_helicase_dom"/>
</dbReference>
<dbReference type="Gene3D" id="3.40.50.300">
    <property type="entry name" value="P-loop containing nucleotide triphosphate hydrolases"/>
    <property type="match status" value="2"/>
</dbReference>
<keyword evidence="2 7" id="KW-0378">Hydrolase</keyword>
<evidence type="ECO:0000259" key="9">
    <source>
        <dbReference type="PROSITE" id="PS51192"/>
    </source>
</evidence>
<feature type="domain" description="Helicase C-terminal" evidence="10">
    <location>
        <begin position="226"/>
        <end position="375"/>
    </location>
</feature>
<dbReference type="KEGG" id="alus:STSP2_02452"/>